<organism evidence="2 3">
    <name type="scientific">Amycolatopsis antarctica</name>
    <dbReference type="NCBI Taxonomy" id="1854586"/>
    <lineage>
        <taxon>Bacteria</taxon>
        <taxon>Bacillati</taxon>
        <taxon>Actinomycetota</taxon>
        <taxon>Actinomycetes</taxon>
        <taxon>Pseudonocardiales</taxon>
        <taxon>Pseudonocardiaceae</taxon>
        <taxon>Amycolatopsis</taxon>
    </lineage>
</organism>
<dbReference type="AlphaFoldDB" id="A0A263D3Z3"/>
<dbReference type="InParanoid" id="A0A263D3Z3"/>
<gene>
    <name evidence="2" type="ORF">CFN78_12760</name>
</gene>
<name>A0A263D3Z3_9PSEU</name>
<dbReference type="Proteomes" id="UP000242444">
    <property type="component" value="Unassembled WGS sequence"/>
</dbReference>
<accession>A0A263D3Z3</accession>
<evidence type="ECO:0000313" key="2">
    <source>
        <dbReference type="EMBL" id="OZM73081.1"/>
    </source>
</evidence>
<keyword evidence="3" id="KW-1185">Reference proteome</keyword>
<sequence>MIAGEVAQNDQENRFRPMKRALPRWNPAPAARIALEIGLGATSARGNVAAPAIVDHATALASQGRLSTMRKNSGSP</sequence>
<dbReference type="EMBL" id="NKYE01000006">
    <property type="protein sequence ID" value="OZM73081.1"/>
    <property type="molecule type" value="Genomic_DNA"/>
</dbReference>
<evidence type="ECO:0000256" key="1">
    <source>
        <dbReference type="SAM" id="MobiDB-lite"/>
    </source>
</evidence>
<protein>
    <submittedName>
        <fullName evidence="2">Uncharacterized protein</fullName>
    </submittedName>
</protein>
<evidence type="ECO:0000313" key="3">
    <source>
        <dbReference type="Proteomes" id="UP000242444"/>
    </source>
</evidence>
<reference evidence="2 3" key="1">
    <citation type="submission" date="2017-07" db="EMBL/GenBank/DDBJ databases">
        <title>Amycolatopsis antarcticus sp. nov., isolated from the surface of an Antarcticus brown macroalga.</title>
        <authorList>
            <person name="Wang J."/>
            <person name="Leiva S."/>
            <person name="Huang J."/>
            <person name="Huang Y."/>
        </authorList>
    </citation>
    <scope>NUCLEOTIDE SEQUENCE [LARGE SCALE GENOMIC DNA]</scope>
    <source>
        <strain evidence="2 3">AU-G6</strain>
    </source>
</reference>
<feature type="region of interest" description="Disordered" evidence="1">
    <location>
        <begin position="1"/>
        <end position="20"/>
    </location>
</feature>
<proteinExistence type="predicted"/>
<comment type="caution">
    <text evidence="2">The sequence shown here is derived from an EMBL/GenBank/DDBJ whole genome shotgun (WGS) entry which is preliminary data.</text>
</comment>